<evidence type="ECO:0000256" key="2">
    <source>
        <dbReference type="ARBA" id="ARBA00023002"/>
    </source>
</evidence>
<proteinExistence type="inferred from homology"/>
<dbReference type="AlphaFoldDB" id="A0A2T4IS29"/>
<evidence type="ECO:0000259" key="3">
    <source>
        <dbReference type="Pfam" id="PF02525"/>
    </source>
</evidence>
<comment type="caution">
    <text evidence="4">The sequence shown here is derived from an EMBL/GenBank/DDBJ whole genome shotgun (WGS) entry which is preliminary data.</text>
</comment>
<sequence length="212" mass="23813">MKVLVVYCHPCTDSFNGAVRDTVLEALAERGHAVHLLDLYATGFDPVMRADEWRGYGDKAGNLEPVIDRAQELLWAETVIFIYPTWWYGLPAMLKGWLERVLVPGFAFDMPTAQRGPRPKLRHIRRVLVMTTCGATSLMSWIMGQPGRRTLLRGFRSVCHPLCSTKFLALYRMDTVSAAERQAHLQRVRKAVASLGHAASAPSDAVQKVHRV</sequence>
<dbReference type="SUPFAM" id="SSF52218">
    <property type="entry name" value="Flavoproteins"/>
    <property type="match status" value="1"/>
</dbReference>
<keyword evidence="5" id="KW-1185">Reference proteome</keyword>
<evidence type="ECO:0000256" key="1">
    <source>
        <dbReference type="ARBA" id="ARBA00006252"/>
    </source>
</evidence>
<dbReference type="GO" id="GO:0005829">
    <property type="term" value="C:cytosol"/>
    <property type="evidence" value="ECO:0007669"/>
    <property type="project" value="TreeGrafter"/>
</dbReference>
<dbReference type="GO" id="GO:0003955">
    <property type="term" value="F:NAD(P)H dehydrogenase (quinone) activity"/>
    <property type="evidence" value="ECO:0007669"/>
    <property type="project" value="TreeGrafter"/>
</dbReference>
<reference evidence="4 5" key="1">
    <citation type="submission" date="2018-03" db="EMBL/GenBank/DDBJ databases">
        <title>Genome sequence of the symbiotic type strain Mesorhizobium helmanticense CSLC115NT isolated from Lotus corniculatus nodules.</title>
        <authorList>
            <person name="Sannazzaro A.I."/>
            <person name="Torres Tejerizo G.A."/>
            <person name="Dip D."/>
            <person name="Caballero M."/>
            <person name="Pistorio M."/>
            <person name="Estrella M.J."/>
        </authorList>
    </citation>
    <scope>NUCLEOTIDE SEQUENCE [LARGE SCALE GENOMIC DNA]</scope>
    <source>
        <strain evidence="4 5">CSLC115N</strain>
    </source>
</reference>
<dbReference type="InterPro" id="IPR003680">
    <property type="entry name" value="Flavodoxin_fold"/>
</dbReference>
<name>A0A2T4IS29_9HYPH</name>
<evidence type="ECO:0000313" key="4">
    <source>
        <dbReference type="EMBL" id="PTE08466.1"/>
    </source>
</evidence>
<dbReference type="InterPro" id="IPR029039">
    <property type="entry name" value="Flavoprotein-like_sf"/>
</dbReference>
<dbReference type="PANTHER" id="PTHR10204:SF34">
    <property type="entry name" value="NAD(P)H DEHYDROGENASE [QUINONE] 1 ISOFORM 1"/>
    <property type="match status" value="1"/>
</dbReference>
<keyword evidence="2" id="KW-0560">Oxidoreductase</keyword>
<dbReference type="RefSeq" id="WP_107651014.1">
    <property type="nucleotide sequence ID" value="NZ_PZJX01000039.1"/>
</dbReference>
<organism evidence="4 5">
    <name type="scientific">Mesorhizobium helmanticense</name>
    <dbReference type="NCBI Taxonomy" id="1776423"/>
    <lineage>
        <taxon>Bacteria</taxon>
        <taxon>Pseudomonadati</taxon>
        <taxon>Pseudomonadota</taxon>
        <taxon>Alphaproteobacteria</taxon>
        <taxon>Hyphomicrobiales</taxon>
        <taxon>Phyllobacteriaceae</taxon>
        <taxon>Mesorhizobium</taxon>
    </lineage>
</organism>
<feature type="domain" description="Flavodoxin-like fold" evidence="3">
    <location>
        <begin position="1"/>
        <end position="191"/>
    </location>
</feature>
<evidence type="ECO:0000313" key="5">
    <source>
        <dbReference type="Proteomes" id="UP000240259"/>
    </source>
</evidence>
<dbReference type="PANTHER" id="PTHR10204">
    <property type="entry name" value="NAD P H OXIDOREDUCTASE-RELATED"/>
    <property type="match status" value="1"/>
</dbReference>
<dbReference type="Proteomes" id="UP000240259">
    <property type="component" value="Unassembled WGS sequence"/>
</dbReference>
<gene>
    <name evidence="4" type="ORF">C9427_21045</name>
</gene>
<dbReference type="InterPro" id="IPR051545">
    <property type="entry name" value="NAD(P)H_dehydrogenase_qn"/>
</dbReference>
<dbReference type="EMBL" id="PZJX01000039">
    <property type="protein sequence ID" value="PTE08466.1"/>
    <property type="molecule type" value="Genomic_DNA"/>
</dbReference>
<dbReference type="OrthoDB" id="9798454at2"/>
<dbReference type="Pfam" id="PF02525">
    <property type="entry name" value="Flavodoxin_2"/>
    <property type="match status" value="1"/>
</dbReference>
<protein>
    <submittedName>
        <fullName evidence="4">NAD(P)H dehydrogenase</fullName>
    </submittedName>
</protein>
<comment type="similarity">
    <text evidence="1">Belongs to the NAD(P)H dehydrogenase (quinone) family.</text>
</comment>
<dbReference type="Gene3D" id="3.40.50.360">
    <property type="match status" value="1"/>
</dbReference>
<accession>A0A2T4IS29</accession>